<keyword evidence="2" id="KW-1185">Reference proteome</keyword>
<dbReference type="RefSeq" id="WP_134046539.1">
    <property type="nucleotide sequence ID" value="NZ_FOWW01000018.1"/>
</dbReference>
<dbReference type="EMBL" id="FOWW01000018">
    <property type="protein sequence ID" value="SFQ74472.1"/>
    <property type="molecule type" value="Genomic_DNA"/>
</dbReference>
<organism evidence="1 2">
    <name type="scientific">Amycolatopsis arida</name>
    <dbReference type="NCBI Taxonomy" id="587909"/>
    <lineage>
        <taxon>Bacteria</taxon>
        <taxon>Bacillati</taxon>
        <taxon>Actinomycetota</taxon>
        <taxon>Actinomycetes</taxon>
        <taxon>Pseudonocardiales</taxon>
        <taxon>Pseudonocardiaceae</taxon>
        <taxon>Amycolatopsis</taxon>
    </lineage>
</organism>
<reference evidence="2" key="1">
    <citation type="submission" date="2016-10" db="EMBL/GenBank/DDBJ databases">
        <authorList>
            <person name="Varghese N."/>
            <person name="Submissions S."/>
        </authorList>
    </citation>
    <scope>NUCLEOTIDE SEQUENCE [LARGE SCALE GENOMIC DNA]</scope>
    <source>
        <strain evidence="2">CGMCC 4.5579</strain>
    </source>
</reference>
<dbReference type="Pfam" id="PF25680">
    <property type="entry name" value="Mom"/>
    <property type="match status" value="1"/>
</dbReference>
<dbReference type="Proteomes" id="UP000198727">
    <property type="component" value="Unassembled WGS sequence"/>
</dbReference>
<dbReference type="STRING" id="587909.SAMN05421810_1188"/>
<name>A0A1I6B0I9_9PSEU</name>
<proteinExistence type="predicted"/>
<sequence>MSTPGLTQRWRNGTHRWRTAAGHAFKPDRYGVSELDSTMAEEFCVRHHYSAAWPATKYRFGLFDLHAYEPQLVGVVALGIPMSNQVLTNPFPTLVPNEESLELSRLVLLDSVALNGESWFCASVFVRAVEHGVRGLVSFADPVL</sequence>
<dbReference type="OrthoDB" id="3366835at2"/>
<dbReference type="AlphaFoldDB" id="A0A1I6B0I9"/>
<evidence type="ECO:0000313" key="1">
    <source>
        <dbReference type="EMBL" id="SFQ74472.1"/>
    </source>
</evidence>
<accession>A0A1I6B0I9</accession>
<evidence type="ECO:0000313" key="2">
    <source>
        <dbReference type="Proteomes" id="UP000198727"/>
    </source>
</evidence>
<dbReference type="InterPro" id="IPR057895">
    <property type="entry name" value="Mom"/>
</dbReference>
<gene>
    <name evidence="1" type="ORF">SAMN05421810_1188</name>
</gene>
<protein>
    <submittedName>
        <fullName evidence="1">Uncharacterized protein</fullName>
    </submittedName>
</protein>